<accession>A0A2D0N9G0</accession>
<dbReference type="InterPro" id="IPR005171">
    <property type="entry name" value="Cyt_c_oxidase_su4_prok"/>
</dbReference>
<feature type="transmembrane region" description="Helical" evidence="6">
    <location>
        <begin position="81"/>
        <end position="101"/>
    </location>
</feature>
<reference evidence="7 8" key="1">
    <citation type="submission" date="2017-10" db="EMBL/GenBank/DDBJ databases">
        <title>The draft genome sequence of Lewinella nigricans NBRC 102662.</title>
        <authorList>
            <person name="Wang K."/>
        </authorList>
    </citation>
    <scope>NUCLEOTIDE SEQUENCE [LARGE SCALE GENOMIC DNA]</scope>
    <source>
        <strain evidence="7 8">NBRC 102662</strain>
    </source>
</reference>
<evidence type="ECO:0000256" key="6">
    <source>
        <dbReference type="SAM" id="Phobius"/>
    </source>
</evidence>
<keyword evidence="4 6" id="KW-1133">Transmembrane helix</keyword>
<sequence>MMGHLSYEESIKKVYRGLILLAGVTLVEVFLSLLGKGYVIPGAEEYKVLIYIVGLGLIGLSLYKAYFIIYEFMHMRYEMKGLAMTVLLPTLLLIWAIIAFFQEGDSWKGRREQIKEKNEIKEGTQQGFQLRQDDFEIRNLG</sequence>
<keyword evidence="5 6" id="KW-0472">Membrane</keyword>
<comment type="caution">
    <text evidence="7">The sequence shown here is derived from an EMBL/GenBank/DDBJ whole genome shotgun (WGS) entry which is preliminary data.</text>
</comment>
<evidence type="ECO:0000313" key="8">
    <source>
        <dbReference type="Proteomes" id="UP000223913"/>
    </source>
</evidence>
<dbReference type="OrthoDB" id="981917at2"/>
<evidence type="ECO:0008006" key="9">
    <source>
        <dbReference type="Google" id="ProtNLM"/>
    </source>
</evidence>
<feature type="transmembrane region" description="Helical" evidence="6">
    <location>
        <begin position="46"/>
        <end position="69"/>
    </location>
</feature>
<proteinExistence type="predicted"/>
<evidence type="ECO:0000256" key="1">
    <source>
        <dbReference type="ARBA" id="ARBA00004651"/>
    </source>
</evidence>
<evidence type="ECO:0000256" key="5">
    <source>
        <dbReference type="ARBA" id="ARBA00023136"/>
    </source>
</evidence>
<comment type="subcellular location">
    <subcellularLocation>
        <location evidence="1">Cell membrane</location>
        <topology evidence="1">Multi-pass membrane protein</topology>
    </subcellularLocation>
</comment>
<protein>
    <recommendedName>
        <fullName evidence="9">Cytochrome C oxidase subunit IV</fullName>
    </recommendedName>
</protein>
<feature type="transmembrane region" description="Helical" evidence="6">
    <location>
        <begin position="14"/>
        <end position="34"/>
    </location>
</feature>
<dbReference type="AlphaFoldDB" id="A0A2D0N9G0"/>
<evidence type="ECO:0000313" key="7">
    <source>
        <dbReference type="EMBL" id="PHN05010.1"/>
    </source>
</evidence>
<evidence type="ECO:0000256" key="4">
    <source>
        <dbReference type="ARBA" id="ARBA00022989"/>
    </source>
</evidence>
<organism evidence="7 8">
    <name type="scientific">Flavilitoribacter nigricans (strain ATCC 23147 / DSM 23189 / NBRC 102662 / NCIMB 1420 / SS-2)</name>
    <name type="common">Lewinella nigricans</name>
    <dbReference type="NCBI Taxonomy" id="1122177"/>
    <lineage>
        <taxon>Bacteria</taxon>
        <taxon>Pseudomonadati</taxon>
        <taxon>Bacteroidota</taxon>
        <taxon>Saprospiria</taxon>
        <taxon>Saprospirales</taxon>
        <taxon>Lewinellaceae</taxon>
        <taxon>Flavilitoribacter</taxon>
    </lineage>
</organism>
<name>A0A2D0N9G0_FLAN2</name>
<dbReference type="EMBL" id="PDUD01000023">
    <property type="protein sequence ID" value="PHN05010.1"/>
    <property type="molecule type" value="Genomic_DNA"/>
</dbReference>
<keyword evidence="2" id="KW-1003">Cell membrane</keyword>
<dbReference type="Pfam" id="PF03626">
    <property type="entry name" value="COX4_pro"/>
    <property type="match status" value="1"/>
</dbReference>
<keyword evidence="8" id="KW-1185">Reference proteome</keyword>
<evidence type="ECO:0000256" key="2">
    <source>
        <dbReference type="ARBA" id="ARBA00022475"/>
    </source>
</evidence>
<gene>
    <name evidence="7" type="ORF">CRP01_18455</name>
</gene>
<dbReference type="GO" id="GO:0005886">
    <property type="term" value="C:plasma membrane"/>
    <property type="evidence" value="ECO:0007669"/>
    <property type="project" value="UniProtKB-SubCell"/>
</dbReference>
<keyword evidence="3 6" id="KW-0812">Transmembrane</keyword>
<evidence type="ECO:0000256" key="3">
    <source>
        <dbReference type="ARBA" id="ARBA00022692"/>
    </source>
</evidence>
<dbReference type="Proteomes" id="UP000223913">
    <property type="component" value="Unassembled WGS sequence"/>
</dbReference>